<organism evidence="1 2">
    <name type="scientific">Actinoplanes hulinensis</name>
    <dbReference type="NCBI Taxonomy" id="1144547"/>
    <lineage>
        <taxon>Bacteria</taxon>
        <taxon>Bacillati</taxon>
        <taxon>Actinomycetota</taxon>
        <taxon>Actinomycetes</taxon>
        <taxon>Micromonosporales</taxon>
        <taxon>Micromonosporaceae</taxon>
        <taxon>Actinoplanes</taxon>
    </lineage>
</organism>
<dbReference type="Proteomes" id="UP001519863">
    <property type="component" value="Unassembled WGS sequence"/>
</dbReference>
<reference evidence="1 2" key="1">
    <citation type="journal article" date="2013" name="Antonie Van Leeuwenhoek">
        <title>Actinoplanes hulinensis sp. nov., a novel actinomycete isolated from soybean root (Glycine max (L.) Merr).</title>
        <authorList>
            <person name="Shen Y."/>
            <person name="Liu C."/>
            <person name="Wang X."/>
            <person name="Zhao J."/>
            <person name="Jia F."/>
            <person name="Zhang Y."/>
            <person name="Wang L."/>
            <person name="Yang D."/>
            <person name="Xiang W."/>
        </authorList>
    </citation>
    <scope>NUCLEOTIDE SEQUENCE [LARGE SCALE GENOMIC DNA]</scope>
    <source>
        <strain evidence="1 2">NEAU-M9</strain>
    </source>
</reference>
<gene>
    <name evidence="1" type="ORF">KZ829_24540</name>
</gene>
<dbReference type="RefSeq" id="WP_220146268.1">
    <property type="nucleotide sequence ID" value="NZ_JAHXZI010000013.1"/>
</dbReference>
<proteinExistence type="predicted"/>
<protein>
    <submittedName>
        <fullName evidence="1">Uncharacterized protein</fullName>
    </submittedName>
</protein>
<name>A0ABS7B784_9ACTN</name>
<evidence type="ECO:0000313" key="2">
    <source>
        <dbReference type="Proteomes" id="UP001519863"/>
    </source>
</evidence>
<evidence type="ECO:0000313" key="1">
    <source>
        <dbReference type="EMBL" id="MBW6436915.1"/>
    </source>
</evidence>
<dbReference type="EMBL" id="JAHXZI010000013">
    <property type="protein sequence ID" value="MBW6436915.1"/>
    <property type="molecule type" value="Genomic_DNA"/>
</dbReference>
<sequence>MCAAVVTVFDRSLGIREVAVPEPGRSEVLCETRQLDEINDSIEDVLARLVMLP</sequence>
<keyword evidence="2" id="KW-1185">Reference proteome</keyword>
<comment type="caution">
    <text evidence="1">The sequence shown here is derived from an EMBL/GenBank/DDBJ whole genome shotgun (WGS) entry which is preliminary data.</text>
</comment>
<accession>A0ABS7B784</accession>